<protein>
    <submittedName>
        <fullName evidence="8">Aromatic ring-hydroxylating dioxygenase subunit alpha</fullName>
    </submittedName>
</protein>
<reference evidence="8" key="1">
    <citation type="journal article" date="2021" name="Environ. Microbiol.">
        <title>Cryptic niche differentiation of novel sediment ecotypes of Rugeria pomeroyi correlates with nitrate respiration.</title>
        <authorList>
            <person name="Lin X."/>
            <person name="McNichol J."/>
            <person name="Chu X."/>
            <person name="Qian Y."/>
            <person name="Luo H."/>
        </authorList>
    </citation>
    <scope>NUCLEOTIDE SEQUENCE</scope>
    <source>
        <strain evidence="8">SZCCDBB064</strain>
    </source>
</reference>
<dbReference type="AlphaFoldDB" id="A0A9Q3WNB9"/>
<dbReference type="Proteomes" id="UP000813672">
    <property type="component" value="Unassembled WGS sequence"/>
</dbReference>
<dbReference type="InterPro" id="IPR017941">
    <property type="entry name" value="Rieske_2Fe-2S"/>
</dbReference>
<dbReference type="InterPro" id="IPR036922">
    <property type="entry name" value="Rieske_2Fe-2S_sf"/>
</dbReference>
<dbReference type="PANTHER" id="PTHR43756">
    <property type="entry name" value="CHOLINE MONOOXYGENASE, CHLOROPLASTIC"/>
    <property type="match status" value="1"/>
</dbReference>
<dbReference type="PROSITE" id="PS51296">
    <property type="entry name" value="RIESKE"/>
    <property type="match status" value="1"/>
</dbReference>
<dbReference type="Pfam" id="PF00848">
    <property type="entry name" value="Ring_hydroxyl_A"/>
    <property type="match status" value="1"/>
</dbReference>
<keyword evidence="3" id="KW-0479">Metal-binding</keyword>
<keyword evidence="4" id="KW-0560">Oxidoreductase</keyword>
<comment type="cofactor">
    <cofactor evidence="1">
        <name>Fe cation</name>
        <dbReference type="ChEBI" id="CHEBI:24875"/>
    </cofactor>
</comment>
<dbReference type="Gene3D" id="2.102.10.10">
    <property type="entry name" value="Rieske [2Fe-2S] iron-sulphur domain"/>
    <property type="match status" value="1"/>
</dbReference>
<evidence type="ECO:0000256" key="3">
    <source>
        <dbReference type="ARBA" id="ARBA00022723"/>
    </source>
</evidence>
<evidence type="ECO:0000313" key="9">
    <source>
        <dbReference type="Proteomes" id="UP000813672"/>
    </source>
</evidence>
<keyword evidence="6" id="KW-0411">Iron-sulfur</keyword>
<name>A0A9Q3WNB9_9RHOB</name>
<keyword evidence="2" id="KW-0001">2Fe-2S</keyword>
<proteinExistence type="predicted"/>
<dbReference type="PRINTS" id="PR00090">
    <property type="entry name" value="RNGDIOXGNASE"/>
</dbReference>
<comment type="caution">
    <text evidence="8">The sequence shown here is derived from an EMBL/GenBank/DDBJ whole genome shotgun (WGS) entry which is preliminary data.</text>
</comment>
<dbReference type="InterPro" id="IPR015879">
    <property type="entry name" value="Ring_hydroxy_dOase_asu_C_dom"/>
</dbReference>
<dbReference type="CDD" id="cd03469">
    <property type="entry name" value="Rieske_RO_Alpha_N"/>
    <property type="match status" value="1"/>
</dbReference>
<dbReference type="PANTHER" id="PTHR43756:SF5">
    <property type="entry name" value="CHOLINE MONOOXYGENASE, CHLOROPLASTIC"/>
    <property type="match status" value="1"/>
</dbReference>
<dbReference type="GO" id="GO:0005506">
    <property type="term" value="F:iron ion binding"/>
    <property type="evidence" value="ECO:0007669"/>
    <property type="project" value="InterPro"/>
</dbReference>
<dbReference type="GO" id="GO:0051213">
    <property type="term" value="F:dioxygenase activity"/>
    <property type="evidence" value="ECO:0007669"/>
    <property type="project" value="UniProtKB-KW"/>
</dbReference>
<dbReference type="EMBL" id="JAGQAF010000009">
    <property type="protein sequence ID" value="MCE8538849.1"/>
    <property type="molecule type" value="Genomic_DNA"/>
</dbReference>
<sequence length="410" mass="45741">MTGRPPELDALIAEYHPGLAMPRGFYTSQAIYDHDIVRVWNRNWLWAGHESQIPEAGDYVLLDYGSESIIIVRDRDGGVRAHLNICRHRGSRICTEAEGTARVFACPYHAWTFELTGELRAGRAMGPDFDPSRWGLFPVRVTLFQGLIFVCCDADTPALEPALAQLTPLTTPYGLDRLKVAHKASYPVPANWKLAVENYLECYHCGPAHQEYSRSHSLKSPKEMAELVGPLAARAAAAGLSSEMLDLTGAAAPTPFTGAYLRRYPLYPGYDTGSRDGAPLAPLLGDLKGYDGGATDMGIGPLNWFLVYSDHLVGYRFLPRDVQQTDIEVVWMVHADAEEGRDYDREALTWLWHVTSQDDERIIRHNQAGVNSAYFQPGPLSEMEGWVGDFYNFYLRMIGPDPEFRKAANG</sequence>
<organism evidence="8 9">
    <name type="scientific">Ruegeria pomeroyi</name>
    <dbReference type="NCBI Taxonomy" id="89184"/>
    <lineage>
        <taxon>Bacteria</taxon>
        <taxon>Pseudomonadati</taxon>
        <taxon>Pseudomonadota</taxon>
        <taxon>Alphaproteobacteria</taxon>
        <taxon>Rhodobacterales</taxon>
        <taxon>Roseobacteraceae</taxon>
        <taxon>Ruegeria</taxon>
    </lineage>
</organism>
<dbReference type="CDD" id="cd08884">
    <property type="entry name" value="RHO_alpha_C_GbcA-like"/>
    <property type="match status" value="1"/>
</dbReference>
<dbReference type="GO" id="GO:0051537">
    <property type="term" value="F:2 iron, 2 sulfur cluster binding"/>
    <property type="evidence" value="ECO:0007669"/>
    <property type="project" value="UniProtKB-KW"/>
</dbReference>
<evidence type="ECO:0000256" key="6">
    <source>
        <dbReference type="ARBA" id="ARBA00023014"/>
    </source>
</evidence>
<evidence type="ECO:0000259" key="7">
    <source>
        <dbReference type="PROSITE" id="PS51296"/>
    </source>
</evidence>
<evidence type="ECO:0000313" key="8">
    <source>
        <dbReference type="EMBL" id="MCE8538849.1"/>
    </source>
</evidence>
<dbReference type="InterPro" id="IPR001663">
    <property type="entry name" value="Rng_hydr_dOase-A"/>
</dbReference>
<accession>A0A9Q3WNB9</accession>
<evidence type="ECO:0000256" key="1">
    <source>
        <dbReference type="ARBA" id="ARBA00001962"/>
    </source>
</evidence>
<feature type="domain" description="Rieske" evidence="7">
    <location>
        <begin position="44"/>
        <end position="150"/>
    </location>
</feature>
<dbReference type="Pfam" id="PF00355">
    <property type="entry name" value="Rieske"/>
    <property type="match status" value="1"/>
</dbReference>
<dbReference type="SUPFAM" id="SSF55961">
    <property type="entry name" value="Bet v1-like"/>
    <property type="match status" value="1"/>
</dbReference>
<keyword evidence="8" id="KW-0223">Dioxygenase</keyword>
<keyword evidence="5" id="KW-0408">Iron</keyword>
<dbReference type="Gene3D" id="3.90.380.10">
    <property type="entry name" value="Naphthalene 1,2-dioxygenase Alpha Subunit, Chain A, domain 1"/>
    <property type="match status" value="1"/>
</dbReference>
<gene>
    <name evidence="8" type="ORF">KBY27_15460</name>
</gene>
<dbReference type="RefSeq" id="WP_234220691.1">
    <property type="nucleotide sequence ID" value="NZ_JAGQAF010000009.1"/>
</dbReference>
<dbReference type="SUPFAM" id="SSF50022">
    <property type="entry name" value="ISP domain"/>
    <property type="match status" value="1"/>
</dbReference>
<evidence type="ECO:0000256" key="2">
    <source>
        <dbReference type="ARBA" id="ARBA00022714"/>
    </source>
</evidence>
<evidence type="ECO:0000256" key="4">
    <source>
        <dbReference type="ARBA" id="ARBA00023002"/>
    </source>
</evidence>
<evidence type="ECO:0000256" key="5">
    <source>
        <dbReference type="ARBA" id="ARBA00023004"/>
    </source>
</evidence>